<dbReference type="Proteomes" id="UP001519308">
    <property type="component" value="Unassembled WGS sequence"/>
</dbReference>
<accession>A0ABS4K566</accession>
<organism evidence="4 5">
    <name type="scientific">Clostridium punense</name>
    <dbReference type="NCBI Taxonomy" id="1054297"/>
    <lineage>
        <taxon>Bacteria</taxon>
        <taxon>Bacillati</taxon>
        <taxon>Bacillota</taxon>
        <taxon>Clostridia</taxon>
        <taxon>Eubacteriales</taxon>
        <taxon>Clostridiaceae</taxon>
        <taxon>Clostridium</taxon>
    </lineage>
</organism>
<comment type="similarity">
    <text evidence="3">Belongs to the CotF family.</text>
</comment>
<sequence>MNTLVEMLTGMDKLTDQVIATDFLIAAKNGVINYSMALTETTSPKVREVLKNQLRHAIATHATITNYMLKKGYYQAYNLKEQFEIDMKVTETALTLAEKLK</sequence>
<evidence type="ECO:0008006" key="6">
    <source>
        <dbReference type="Google" id="ProtNLM"/>
    </source>
</evidence>
<evidence type="ECO:0000256" key="1">
    <source>
        <dbReference type="ARBA" id="ARBA00022969"/>
    </source>
</evidence>
<dbReference type="RefSeq" id="WP_021281964.1">
    <property type="nucleotide sequence ID" value="NZ_JAGGLL010000016.1"/>
</dbReference>
<gene>
    <name evidence="4" type="ORF">J2Z44_002246</name>
</gene>
<evidence type="ECO:0000313" key="5">
    <source>
        <dbReference type="Proteomes" id="UP001519308"/>
    </source>
</evidence>
<proteinExistence type="inferred from homology"/>
<dbReference type="EMBL" id="JAGGLL010000016">
    <property type="protein sequence ID" value="MBP2022425.1"/>
    <property type="molecule type" value="Genomic_DNA"/>
</dbReference>
<evidence type="ECO:0000256" key="3">
    <source>
        <dbReference type="ARBA" id="ARBA00024344"/>
    </source>
</evidence>
<protein>
    <recommendedName>
        <fullName evidence="6">Spore coat protein</fullName>
    </recommendedName>
</protein>
<evidence type="ECO:0000256" key="2">
    <source>
        <dbReference type="ARBA" id="ARBA00024325"/>
    </source>
</evidence>
<evidence type="ECO:0000313" key="4">
    <source>
        <dbReference type="EMBL" id="MBP2022425.1"/>
    </source>
</evidence>
<reference evidence="4 5" key="1">
    <citation type="submission" date="2021-03" db="EMBL/GenBank/DDBJ databases">
        <title>Genomic Encyclopedia of Type Strains, Phase IV (KMG-IV): sequencing the most valuable type-strain genomes for metagenomic binning, comparative biology and taxonomic classification.</title>
        <authorList>
            <person name="Goeker M."/>
        </authorList>
    </citation>
    <scope>NUCLEOTIDE SEQUENCE [LARGE SCALE GENOMIC DNA]</scope>
    <source>
        <strain evidence="4 5">DSM 28650</strain>
    </source>
</reference>
<dbReference type="Gene3D" id="1.20.1260.10">
    <property type="match status" value="1"/>
</dbReference>
<dbReference type="PANTHER" id="PTHR39183">
    <property type="entry name" value="SPORE COAT PROTEIN F-LIKE PROTEIN YHCQ"/>
    <property type="match status" value="1"/>
</dbReference>
<dbReference type="InterPro" id="IPR012347">
    <property type="entry name" value="Ferritin-like"/>
</dbReference>
<name>A0ABS4K566_9CLOT</name>
<dbReference type="InterPro" id="IPR012851">
    <property type="entry name" value="Spore_coat_CotF-like"/>
</dbReference>
<dbReference type="Pfam" id="PF07875">
    <property type="entry name" value="Coat_F"/>
    <property type="match status" value="1"/>
</dbReference>
<keyword evidence="1" id="KW-0749">Sporulation</keyword>
<dbReference type="PANTHER" id="PTHR39183:SF1">
    <property type="entry name" value="SPORE COAT PROTEIN F-LIKE PROTEIN YHCQ"/>
    <property type="match status" value="1"/>
</dbReference>
<comment type="subcellular location">
    <subcellularLocation>
        <location evidence="2">Spore coat</location>
    </subcellularLocation>
</comment>
<keyword evidence="5" id="KW-1185">Reference proteome</keyword>
<comment type="caution">
    <text evidence="4">The sequence shown here is derived from an EMBL/GenBank/DDBJ whole genome shotgun (WGS) entry which is preliminary data.</text>
</comment>